<dbReference type="PANTHER" id="PTHR30244:SF34">
    <property type="entry name" value="DTDP-4-AMINO-4,6-DIDEOXYGALACTOSE TRANSAMINASE"/>
    <property type="match status" value="1"/>
</dbReference>
<dbReference type="NCBIfam" id="TIGR03588">
    <property type="entry name" value="PseC"/>
    <property type="match status" value="1"/>
</dbReference>
<keyword evidence="2" id="KW-0032">Aminotransferase</keyword>
<keyword evidence="3" id="KW-1185">Reference proteome</keyword>
<dbReference type="EMBL" id="CP146256">
    <property type="protein sequence ID" value="XAH73543.1"/>
    <property type="molecule type" value="Genomic_DNA"/>
</dbReference>
<dbReference type="InterPro" id="IPR015424">
    <property type="entry name" value="PyrdxlP-dep_Trfase"/>
</dbReference>
<dbReference type="SUPFAM" id="SSF53383">
    <property type="entry name" value="PLP-dependent transferases"/>
    <property type="match status" value="1"/>
</dbReference>
<dbReference type="InterPro" id="IPR020026">
    <property type="entry name" value="PseC"/>
</dbReference>
<name>A0ABZ3EW08_9FIRM</name>
<dbReference type="PIRSF" id="PIRSF000390">
    <property type="entry name" value="PLP_StrS"/>
    <property type="match status" value="1"/>
</dbReference>
<reference evidence="2 3" key="1">
    <citation type="submission" date="2024-02" db="EMBL/GenBank/DDBJ databases">
        <title>Bacterial strain from lacustrine sediment.</title>
        <authorList>
            <person name="Petit C."/>
            <person name="Fadhlaoui K."/>
        </authorList>
    </citation>
    <scope>NUCLEOTIDE SEQUENCE [LARGE SCALE GENOMIC DNA]</scope>
    <source>
        <strain evidence="2 3">IPX-CK</strain>
    </source>
</reference>
<dbReference type="CDD" id="cd00616">
    <property type="entry name" value="AHBA_syn"/>
    <property type="match status" value="1"/>
</dbReference>
<keyword evidence="2" id="KW-0808">Transferase</keyword>
<dbReference type="InterPro" id="IPR015421">
    <property type="entry name" value="PyrdxlP-dep_Trfase_major"/>
</dbReference>
<organism evidence="2 3">
    <name type="scientific">Kineothrix sedimenti</name>
    <dbReference type="NCBI Taxonomy" id="3123317"/>
    <lineage>
        <taxon>Bacteria</taxon>
        <taxon>Bacillati</taxon>
        <taxon>Bacillota</taxon>
        <taxon>Clostridia</taxon>
        <taxon>Lachnospirales</taxon>
        <taxon>Lachnospiraceae</taxon>
        <taxon>Kineothrix</taxon>
    </lineage>
</organism>
<protein>
    <submittedName>
        <fullName evidence="2">UDP-4-amino-4, 6-dideoxy-N-acetyl-beta-L-altrosamine transaminase</fullName>
        <ecNumber evidence="2">2.6.1.92</ecNumber>
    </submittedName>
</protein>
<proteinExistence type="inferred from homology"/>
<dbReference type="Pfam" id="PF01041">
    <property type="entry name" value="DegT_DnrJ_EryC1"/>
    <property type="match status" value="1"/>
</dbReference>
<dbReference type="PANTHER" id="PTHR30244">
    <property type="entry name" value="TRANSAMINASE"/>
    <property type="match status" value="1"/>
</dbReference>
<evidence type="ECO:0000313" key="3">
    <source>
        <dbReference type="Proteomes" id="UP001451571"/>
    </source>
</evidence>
<dbReference type="Gene3D" id="3.90.1150.10">
    <property type="entry name" value="Aspartate Aminotransferase, domain 1"/>
    <property type="match status" value="1"/>
</dbReference>
<comment type="similarity">
    <text evidence="1">Belongs to the DegT/DnrJ/EryC1 family.</text>
</comment>
<dbReference type="InterPro" id="IPR015422">
    <property type="entry name" value="PyrdxlP-dep_Trfase_small"/>
</dbReference>
<dbReference type="GO" id="GO:0008483">
    <property type="term" value="F:transaminase activity"/>
    <property type="evidence" value="ECO:0007669"/>
    <property type="project" value="UniProtKB-KW"/>
</dbReference>
<dbReference type="EC" id="2.6.1.92" evidence="2"/>
<sequence length="401" mass="44937">MINNMEKPAICGGTPVRDTKIFYGHQYIDEEDIQAVVDVLKSDYLTCGPKIAELEEKLCELTGAKYAVACSNGTAALHIACMAAGVTRGDEVITTPITFAASANCALYVGAKPVFADINDRTYNIDPASVKEHITDRTKAVVAVDFTGQSIEEDELLAICGEKKLVLIEDGAHVIGTKYNGKPNGSIADMTTLSFHPVKTVTSGEGGAVLTNNEEYYQKLLLYRAHGITRDSEQMEHEPDGPWYYEQIDLGYNYRMTDIQAALLISQLNKLPAFSRRRKEIVARYDEAFAKLPQMAIQQEIPQSDTTRHLYILRLVPEQLTIDRKQFFDALGAENIVCNVHYIPTYYFPYYQKLGYKKGLCPKAEKLYEEIISIPLYYAMTDEDVQDVIRAVTKVAQYFAK</sequence>
<gene>
    <name evidence="2" type="primary">pseC</name>
    <name evidence="2" type="ORF">V6984_18880</name>
</gene>
<dbReference type="Proteomes" id="UP001451571">
    <property type="component" value="Chromosome"/>
</dbReference>
<evidence type="ECO:0000256" key="1">
    <source>
        <dbReference type="RuleBase" id="RU004508"/>
    </source>
</evidence>
<dbReference type="InterPro" id="IPR000653">
    <property type="entry name" value="DegT/StrS_aminotransferase"/>
</dbReference>
<dbReference type="Gene3D" id="3.40.640.10">
    <property type="entry name" value="Type I PLP-dependent aspartate aminotransferase-like (Major domain)"/>
    <property type="match status" value="1"/>
</dbReference>
<dbReference type="RefSeq" id="WP_342757147.1">
    <property type="nucleotide sequence ID" value="NZ_CP146256.1"/>
</dbReference>
<accession>A0ABZ3EW08</accession>
<keyword evidence="1" id="KW-0663">Pyridoxal phosphate</keyword>
<evidence type="ECO:0000313" key="2">
    <source>
        <dbReference type="EMBL" id="XAH73543.1"/>
    </source>
</evidence>